<dbReference type="VEuPathDB" id="FungiDB:PV06_08039"/>
<accession>A0A0D2DEI0</accession>
<dbReference type="EMBL" id="KN847338">
    <property type="protein sequence ID" value="KIW40870.1"/>
    <property type="molecule type" value="Genomic_DNA"/>
</dbReference>
<evidence type="ECO:0008006" key="3">
    <source>
        <dbReference type="Google" id="ProtNLM"/>
    </source>
</evidence>
<dbReference type="AlphaFoldDB" id="A0A0D2DEI0"/>
<reference evidence="1 2" key="1">
    <citation type="submission" date="2015-01" db="EMBL/GenBank/DDBJ databases">
        <title>The Genome Sequence of Exophiala oligosperma CBS72588.</title>
        <authorList>
            <consortium name="The Broad Institute Genomics Platform"/>
            <person name="Cuomo C."/>
            <person name="de Hoog S."/>
            <person name="Gorbushina A."/>
            <person name="Stielow B."/>
            <person name="Teixiera M."/>
            <person name="Abouelleil A."/>
            <person name="Chapman S.B."/>
            <person name="Priest M."/>
            <person name="Young S.K."/>
            <person name="Wortman J."/>
            <person name="Nusbaum C."/>
            <person name="Birren B."/>
        </authorList>
    </citation>
    <scope>NUCLEOTIDE SEQUENCE [LARGE SCALE GENOMIC DNA]</scope>
    <source>
        <strain evidence="1 2">CBS 72588</strain>
    </source>
</reference>
<dbReference type="STRING" id="215243.A0A0D2DEI0"/>
<name>A0A0D2DEI0_9EURO</name>
<dbReference type="Gene3D" id="3.40.50.720">
    <property type="entry name" value="NAD(P)-binding Rossmann-like Domain"/>
    <property type="match status" value="1"/>
</dbReference>
<organism evidence="1 2">
    <name type="scientific">Exophiala oligosperma</name>
    <dbReference type="NCBI Taxonomy" id="215243"/>
    <lineage>
        <taxon>Eukaryota</taxon>
        <taxon>Fungi</taxon>
        <taxon>Dikarya</taxon>
        <taxon>Ascomycota</taxon>
        <taxon>Pezizomycotina</taxon>
        <taxon>Eurotiomycetes</taxon>
        <taxon>Chaetothyriomycetidae</taxon>
        <taxon>Chaetothyriales</taxon>
        <taxon>Herpotrichiellaceae</taxon>
        <taxon>Exophiala</taxon>
    </lineage>
</organism>
<dbReference type="GeneID" id="27360113"/>
<keyword evidence="2" id="KW-1185">Reference proteome</keyword>
<gene>
    <name evidence="1" type="ORF">PV06_08039</name>
</gene>
<protein>
    <recommendedName>
        <fullName evidence="3">NAD-dependent epimerase/dehydratase domain-containing protein</fullName>
    </recommendedName>
</protein>
<dbReference type="GO" id="GO:0004029">
    <property type="term" value="F:aldehyde dehydrogenase (NAD+) activity"/>
    <property type="evidence" value="ECO:0007669"/>
    <property type="project" value="TreeGrafter"/>
</dbReference>
<evidence type="ECO:0000313" key="2">
    <source>
        <dbReference type="Proteomes" id="UP000053342"/>
    </source>
</evidence>
<dbReference type="RefSeq" id="XP_016261086.1">
    <property type="nucleotide sequence ID" value="XM_016409332.1"/>
</dbReference>
<dbReference type="HOGENOM" id="CLU_007383_12_2_1"/>
<dbReference type="InterPro" id="IPR051783">
    <property type="entry name" value="NAD(P)-dependent_oxidoreduct"/>
</dbReference>
<dbReference type="Proteomes" id="UP000053342">
    <property type="component" value="Unassembled WGS sequence"/>
</dbReference>
<dbReference type="PANTHER" id="PTHR48079">
    <property type="entry name" value="PROTEIN YEEZ"/>
    <property type="match status" value="1"/>
</dbReference>
<dbReference type="OrthoDB" id="2130169at2759"/>
<dbReference type="SUPFAM" id="SSF51735">
    <property type="entry name" value="NAD(P)-binding Rossmann-fold domains"/>
    <property type="match status" value="1"/>
</dbReference>
<sequence>MFPDHVQIVLGDLDDSGLVEEETRRADIIFHLASTNHLKSSQAIARAIGDKGSDSPSYWIQISGASLFTIPEVMEGRYGESPVEVYDDVEDSQKVLSLIRNSPSRLVDNLIMAQDPSVARTALIVAPLIYGQGAGPVNQRSIQVPEIARATLKYGQGFRLLRGLNQWSHIHIRDLGDLFLRLAHAAVKSQPGLWNGEGIYLPGSGAMEFGELNRCVASAAQEQGLLKSSEIELTIDVDEANKVTSHGGVLWGTNAVFRSGRAQHTLGWEPQAPGLVDSIAEAVASEAKRLQGQQ</sequence>
<dbReference type="InterPro" id="IPR036291">
    <property type="entry name" value="NAD(P)-bd_dom_sf"/>
</dbReference>
<evidence type="ECO:0000313" key="1">
    <source>
        <dbReference type="EMBL" id="KIW40870.1"/>
    </source>
</evidence>
<dbReference type="GO" id="GO:0005737">
    <property type="term" value="C:cytoplasm"/>
    <property type="evidence" value="ECO:0007669"/>
    <property type="project" value="TreeGrafter"/>
</dbReference>
<feature type="non-terminal residue" evidence="1">
    <location>
        <position position="1"/>
    </location>
</feature>
<dbReference type="PANTHER" id="PTHR48079:SF8">
    <property type="entry name" value="NAD(P)-BINDING DOMAIN-CONTAINING PROTEIN"/>
    <property type="match status" value="1"/>
</dbReference>
<proteinExistence type="predicted"/>